<keyword evidence="5" id="KW-0256">Endoplasmic reticulum</keyword>
<dbReference type="InterPro" id="IPR005352">
    <property type="entry name" value="Erg28"/>
</dbReference>
<evidence type="ECO:0000256" key="8">
    <source>
        <dbReference type="ARBA" id="ARBA00023011"/>
    </source>
</evidence>
<dbReference type="EMBL" id="KZ819602">
    <property type="protein sequence ID" value="PWN36780.1"/>
    <property type="molecule type" value="Genomic_DNA"/>
</dbReference>
<keyword evidence="10 13" id="KW-0472">Membrane</keyword>
<evidence type="ECO:0000256" key="10">
    <source>
        <dbReference type="ARBA" id="ARBA00023136"/>
    </source>
</evidence>
<evidence type="ECO:0000256" key="13">
    <source>
        <dbReference type="SAM" id="Phobius"/>
    </source>
</evidence>
<dbReference type="PANTHER" id="PTHR15451:SF19">
    <property type="entry name" value="ERGOSTEROL BIOSYNTHETIC PROTEIN 28 HOMOLOG"/>
    <property type="match status" value="1"/>
</dbReference>
<keyword evidence="6" id="KW-0752">Steroid biosynthesis</keyword>
<accession>A0A316VGY5</accession>
<keyword evidence="11" id="KW-1207">Sterol metabolism</keyword>
<dbReference type="Pfam" id="PF03694">
    <property type="entry name" value="Erg28"/>
    <property type="match status" value="1"/>
</dbReference>
<feature type="transmembrane region" description="Helical" evidence="13">
    <location>
        <begin position="75"/>
        <end position="97"/>
    </location>
</feature>
<keyword evidence="9" id="KW-0443">Lipid metabolism</keyword>
<dbReference type="GeneID" id="37019859"/>
<dbReference type="InParanoid" id="A0A316VGY5"/>
<dbReference type="RefSeq" id="XP_025357082.1">
    <property type="nucleotide sequence ID" value="XM_025498078.1"/>
</dbReference>
<dbReference type="OrthoDB" id="6485510at2759"/>
<comment type="subcellular location">
    <subcellularLocation>
        <location evidence="1">Endoplasmic reticulum membrane</location>
        <topology evidence="1">Multi-pass membrane protein</topology>
    </subcellularLocation>
</comment>
<evidence type="ECO:0000256" key="5">
    <source>
        <dbReference type="ARBA" id="ARBA00022824"/>
    </source>
</evidence>
<dbReference type="Proteomes" id="UP000245771">
    <property type="component" value="Unassembled WGS sequence"/>
</dbReference>
<dbReference type="FunCoup" id="A0A316VGY5">
    <property type="interactions" value="147"/>
</dbReference>
<keyword evidence="4 13" id="KW-0812">Transmembrane</keyword>
<dbReference type="AlphaFoldDB" id="A0A316VGY5"/>
<sequence length="131" mass="14320">MSWLPETILGKWLLLVGTIATFSGLQSIADTAVNRKVYTKAGASITPLSARLFGVWNILSAVIRVKCAYDLKNESVYQLTMFTFALALAHFSSEVFVYKTATLNSPGTISPFIVASSSFLAMAVQYHNYAL</sequence>
<keyword evidence="7 13" id="KW-1133">Transmembrane helix</keyword>
<feature type="transmembrane region" description="Helical" evidence="13">
    <location>
        <begin position="109"/>
        <end position="129"/>
    </location>
</feature>
<proteinExistence type="inferred from homology"/>
<evidence type="ECO:0000256" key="6">
    <source>
        <dbReference type="ARBA" id="ARBA00022955"/>
    </source>
</evidence>
<gene>
    <name evidence="14" type="ORF">FA14DRAFT_159150</name>
</gene>
<evidence type="ECO:0000256" key="11">
    <source>
        <dbReference type="ARBA" id="ARBA00023166"/>
    </source>
</evidence>
<evidence type="ECO:0000313" key="14">
    <source>
        <dbReference type="EMBL" id="PWN36780.1"/>
    </source>
</evidence>
<evidence type="ECO:0000256" key="4">
    <source>
        <dbReference type="ARBA" id="ARBA00022692"/>
    </source>
</evidence>
<evidence type="ECO:0000256" key="7">
    <source>
        <dbReference type="ARBA" id="ARBA00022989"/>
    </source>
</evidence>
<evidence type="ECO:0000256" key="3">
    <source>
        <dbReference type="ARBA" id="ARBA00022516"/>
    </source>
</evidence>
<dbReference type="PANTHER" id="PTHR15451">
    <property type="entry name" value="ERGOSTEROL BIOSYNTHETIC PROTEIN 28-RELATED"/>
    <property type="match status" value="1"/>
</dbReference>
<organism evidence="14 15">
    <name type="scientific">Meira miltonrushii</name>
    <dbReference type="NCBI Taxonomy" id="1280837"/>
    <lineage>
        <taxon>Eukaryota</taxon>
        <taxon>Fungi</taxon>
        <taxon>Dikarya</taxon>
        <taxon>Basidiomycota</taxon>
        <taxon>Ustilaginomycotina</taxon>
        <taxon>Exobasidiomycetes</taxon>
        <taxon>Exobasidiales</taxon>
        <taxon>Brachybasidiaceae</taxon>
        <taxon>Meira</taxon>
    </lineage>
</organism>
<dbReference type="GO" id="GO:0030674">
    <property type="term" value="F:protein-macromolecule adaptor activity"/>
    <property type="evidence" value="ECO:0007669"/>
    <property type="project" value="TreeGrafter"/>
</dbReference>
<reference evidence="14 15" key="1">
    <citation type="journal article" date="2018" name="Mol. Biol. Evol.">
        <title>Broad Genomic Sampling Reveals a Smut Pathogenic Ancestry of the Fungal Clade Ustilaginomycotina.</title>
        <authorList>
            <person name="Kijpornyongpan T."/>
            <person name="Mondo S.J."/>
            <person name="Barry K."/>
            <person name="Sandor L."/>
            <person name="Lee J."/>
            <person name="Lipzen A."/>
            <person name="Pangilinan J."/>
            <person name="LaButti K."/>
            <person name="Hainaut M."/>
            <person name="Henrissat B."/>
            <person name="Grigoriev I.V."/>
            <person name="Spatafora J.W."/>
            <person name="Aime M.C."/>
        </authorList>
    </citation>
    <scope>NUCLEOTIDE SEQUENCE [LARGE SCALE GENOMIC DNA]</scope>
    <source>
        <strain evidence="14 15">MCA 3882</strain>
    </source>
</reference>
<dbReference type="GO" id="GO:0005789">
    <property type="term" value="C:endoplasmic reticulum membrane"/>
    <property type="evidence" value="ECO:0007669"/>
    <property type="project" value="UniProtKB-SubCell"/>
</dbReference>
<keyword evidence="12" id="KW-0753">Steroid metabolism</keyword>
<evidence type="ECO:0000313" key="15">
    <source>
        <dbReference type="Proteomes" id="UP000245771"/>
    </source>
</evidence>
<dbReference type="GO" id="GO:0016126">
    <property type="term" value="P:sterol biosynthetic process"/>
    <property type="evidence" value="ECO:0007669"/>
    <property type="project" value="UniProtKB-KW"/>
</dbReference>
<feature type="transmembrane region" description="Helical" evidence="13">
    <location>
        <begin position="12"/>
        <end position="29"/>
    </location>
</feature>
<keyword evidence="3" id="KW-0444">Lipid biosynthesis</keyword>
<comment type="similarity">
    <text evidence="2">Belongs to the ERG28 family.</text>
</comment>
<feature type="transmembrane region" description="Helical" evidence="13">
    <location>
        <begin position="41"/>
        <end position="63"/>
    </location>
</feature>
<keyword evidence="15" id="KW-1185">Reference proteome</keyword>
<keyword evidence="8" id="KW-0756">Sterol biosynthesis</keyword>
<name>A0A316VGY5_9BASI</name>
<evidence type="ECO:0000256" key="9">
    <source>
        <dbReference type="ARBA" id="ARBA00023098"/>
    </source>
</evidence>
<evidence type="ECO:0000256" key="1">
    <source>
        <dbReference type="ARBA" id="ARBA00004477"/>
    </source>
</evidence>
<evidence type="ECO:0000256" key="2">
    <source>
        <dbReference type="ARBA" id="ARBA00005377"/>
    </source>
</evidence>
<protein>
    <submittedName>
        <fullName evidence="14">Erg28-like protein</fullName>
    </submittedName>
</protein>
<evidence type="ECO:0000256" key="12">
    <source>
        <dbReference type="ARBA" id="ARBA00023221"/>
    </source>
</evidence>
<dbReference type="STRING" id="1280837.A0A316VGY5"/>